<keyword evidence="7 8" id="KW-0927">Auxin signaling pathway</keyword>
<dbReference type="PANTHER" id="PTHR31752">
    <property type="entry name" value="AUXIN EFFLUX CARRIER COMPONENT 1B-RELATED"/>
    <property type="match status" value="1"/>
</dbReference>
<dbReference type="GO" id="GO:0005783">
    <property type="term" value="C:endoplasmic reticulum"/>
    <property type="evidence" value="ECO:0007669"/>
    <property type="project" value="TreeGrafter"/>
</dbReference>
<evidence type="ECO:0000313" key="10">
    <source>
        <dbReference type="EMBL" id="KAK4769316.1"/>
    </source>
</evidence>
<feature type="compositionally biased region" description="Polar residues" evidence="9">
    <location>
        <begin position="166"/>
        <end position="178"/>
    </location>
</feature>
<evidence type="ECO:0000256" key="4">
    <source>
        <dbReference type="ARBA" id="ARBA00022692"/>
    </source>
</evidence>
<sequence>MIGWDGIYKVVVAMVPLYLSVMLGYGSVRWWRMFSPDQCDGINRFVCYFIVPLFCFEFTAFHADLFRMNYLFLAADAVSKLATALAIALWAKLNPNADYNWCITAFSLCTLTNLLIVGLPVVRSMYGQTGVDLIVQLCVVQSVVWLPILLCFLEFRKSRMGIPSTAGHQTDISDTSSVDAEKGAPEGPMTGHETAMASTTSGSTTGREVNLWSLTKVVGKKLAMNPTVCSCVLGVAWALAAQRLKLKMPSIVEGCILILSRAGTGTSMFTIGIFIAMQRKVMACGVGPSVLAMVLRFVAGPAMATVGALAVGLHGKFLRIAIIQAALPQAITSFIFANEYGLHPNVLSVAVVFGTLLSLPVLIAYYAVLEVI</sequence>
<dbReference type="GO" id="GO:0009734">
    <property type="term" value="P:auxin-activated signaling pathway"/>
    <property type="evidence" value="ECO:0007669"/>
    <property type="project" value="UniProtKB-UniRule"/>
</dbReference>
<keyword evidence="5 8" id="KW-1133">Transmembrane helix</keyword>
<keyword evidence="3 8" id="KW-0813">Transport</keyword>
<feature type="transmembrane region" description="Helical" evidence="8">
    <location>
        <begin position="133"/>
        <end position="153"/>
    </location>
</feature>
<keyword evidence="6 8" id="KW-0472">Membrane</keyword>
<dbReference type="InterPro" id="IPR014024">
    <property type="entry name" value="Auxin_eff_plant"/>
</dbReference>
<dbReference type="NCBIfam" id="TIGR00946">
    <property type="entry name" value="2a69"/>
    <property type="match status" value="1"/>
</dbReference>
<evidence type="ECO:0000256" key="8">
    <source>
        <dbReference type="RuleBase" id="RU362108"/>
    </source>
</evidence>
<dbReference type="GO" id="GO:0005886">
    <property type="term" value="C:plasma membrane"/>
    <property type="evidence" value="ECO:0007669"/>
    <property type="project" value="TreeGrafter"/>
</dbReference>
<evidence type="ECO:0000313" key="11">
    <source>
        <dbReference type="Proteomes" id="UP001346149"/>
    </source>
</evidence>
<evidence type="ECO:0000256" key="3">
    <source>
        <dbReference type="ARBA" id="ARBA00022448"/>
    </source>
</evidence>
<reference evidence="10 11" key="1">
    <citation type="journal article" date="2023" name="Hortic Res">
        <title>Pangenome of water caltrop reveals structural variations and asymmetric subgenome divergence after allopolyploidization.</title>
        <authorList>
            <person name="Zhang X."/>
            <person name="Chen Y."/>
            <person name="Wang L."/>
            <person name="Yuan Y."/>
            <person name="Fang M."/>
            <person name="Shi L."/>
            <person name="Lu R."/>
            <person name="Comes H.P."/>
            <person name="Ma Y."/>
            <person name="Chen Y."/>
            <person name="Huang G."/>
            <person name="Zhou Y."/>
            <person name="Zheng Z."/>
            <person name="Qiu Y."/>
        </authorList>
    </citation>
    <scope>NUCLEOTIDE SEQUENCE [LARGE SCALE GENOMIC DNA]</scope>
    <source>
        <strain evidence="10">F231</strain>
    </source>
</reference>
<protein>
    <recommendedName>
        <fullName evidence="8">Auxin efflux carrier component</fullName>
    </recommendedName>
</protein>
<feature type="transmembrane region" description="Helical" evidence="8">
    <location>
        <begin position="349"/>
        <end position="368"/>
    </location>
</feature>
<name>A0AAN7KLG9_TRANT</name>
<feature type="transmembrane region" description="Helical" evidence="8">
    <location>
        <begin position="289"/>
        <end position="311"/>
    </location>
</feature>
<evidence type="ECO:0000256" key="2">
    <source>
        <dbReference type="ARBA" id="ARBA00009177"/>
    </source>
</evidence>
<dbReference type="InterPro" id="IPR051107">
    <property type="entry name" value="Auxin_Efflux_Carrier"/>
</dbReference>
<dbReference type="GO" id="GO:0009926">
    <property type="term" value="P:auxin polar transport"/>
    <property type="evidence" value="ECO:0007669"/>
    <property type="project" value="TreeGrafter"/>
</dbReference>
<feature type="region of interest" description="Disordered" evidence="9">
    <location>
        <begin position="165"/>
        <end position="204"/>
    </location>
</feature>
<accession>A0AAN7KLG9</accession>
<dbReference type="EMBL" id="JAXQNO010000021">
    <property type="protein sequence ID" value="KAK4769316.1"/>
    <property type="molecule type" value="Genomic_DNA"/>
</dbReference>
<dbReference type="Proteomes" id="UP001346149">
    <property type="component" value="Unassembled WGS sequence"/>
</dbReference>
<feature type="transmembrane region" description="Helical" evidence="8">
    <location>
        <begin position="101"/>
        <end position="121"/>
    </location>
</feature>
<comment type="caution">
    <text evidence="8">Lacks conserved residue(s) required for the propagation of feature annotation.</text>
</comment>
<comment type="caution">
    <text evidence="10">The sequence shown here is derived from an EMBL/GenBank/DDBJ whole genome shotgun (WGS) entry which is preliminary data.</text>
</comment>
<evidence type="ECO:0000256" key="5">
    <source>
        <dbReference type="ARBA" id="ARBA00022989"/>
    </source>
</evidence>
<dbReference type="AlphaFoldDB" id="A0AAN7KLG9"/>
<dbReference type="Pfam" id="PF03547">
    <property type="entry name" value="Mem_trans"/>
    <property type="match status" value="1"/>
</dbReference>
<feature type="transmembrane region" description="Helical" evidence="8">
    <location>
        <begin position="317"/>
        <end position="337"/>
    </location>
</feature>
<feature type="transmembrane region" description="Helical" evidence="8">
    <location>
        <begin position="69"/>
        <end position="89"/>
    </location>
</feature>
<evidence type="ECO:0000256" key="9">
    <source>
        <dbReference type="SAM" id="MobiDB-lite"/>
    </source>
</evidence>
<dbReference type="InterPro" id="IPR004776">
    <property type="entry name" value="Mem_transp_PIN-like"/>
</dbReference>
<feature type="transmembrane region" description="Helical" evidence="8">
    <location>
        <begin position="251"/>
        <end position="277"/>
    </location>
</feature>
<dbReference type="PANTHER" id="PTHR31752:SF2">
    <property type="entry name" value="AUXIN EFFLUX CARRIER COMPONENT 5"/>
    <property type="match status" value="1"/>
</dbReference>
<evidence type="ECO:0000256" key="6">
    <source>
        <dbReference type="ARBA" id="ARBA00023136"/>
    </source>
</evidence>
<comment type="similarity">
    <text evidence="2 8">Belongs to the auxin efflux carrier (TC 2.A.69.1) family.</text>
</comment>
<evidence type="ECO:0000256" key="7">
    <source>
        <dbReference type="ARBA" id="ARBA00023294"/>
    </source>
</evidence>
<keyword evidence="11" id="KW-1185">Reference proteome</keyword>
<keyword evidence="4 8" id="KW-0812">Transmembrane</keyword>
<comment type="function">
    <text evidence="8">May act as a component of the auxin efflux carrier.</text>
</comment>
<feature type="transmembrane region" description="Helical" evidence="8">
    <location>
        <begin position="6"/>
        <end position="25"/>
    </location>
</feature>
<gene>
    <name evidence="10" type="ORF">SAY86_027466</name>
</gene>
<dbReference type="GO" id="GO:0010329">
    <property type="term" value="F:auxin efflux transmembrane transporter activity"/>
    <property type="evidence" value="ECO:0007669"/>
    <property type="project" value="TreeGrafter"/>
</dbReference>
<evidence type="ECO:0000256" key="1">
    <source>
        <dbReference type="ARBA" id="ARBA00004127"/>
    </source>
</evidence>
<feature type="transmembrane region" description="Helical" evidence="8">
    <location>
        <begin position="45"/>
        <end position="63"/>
    </location>
</feature>
<proteinExistence type="inferred from homology"/>
<organism evidence="10 11">
    <name type="scientific">Trapa natans</name>
    <name type="common">Water chestnut</name>
    <dbReference type="NCBI Taxonomy" id="22666"/>
    <lineage>
        <taxon>Eukaryota</taxon>
        <taxon>Viridiplantae</taxon>
        <taxon>Streptophyta</taxon>
        <taxon>Embryophyta</taxon>
        <taxon>Tracheophyta</taxon>
        <taxon>Spermatophyta</taxon>
        <taxon>Magnoliopsida</taxon>
        <taxon>eudicotyledons</taxon>
        <taxon>Gunneridae</taxon>
        <taxon>Pentapetalae</taxon>
        <taxon>rosids</taxon>
        <taxon>malvids</taxon>
        <taxon>Myrtales</taxon>
        <taxon>Lythraceae</taxon>
        <taxon>Trapa</taxon>
    </lineage>
</organism>
<comment type="subcellular location">
    <subcellularLocation>
        <location evidence="1">Endomembrane system</location>
        <topology evidence="1">Multi-pass membrane protein</topology>
    </subcellularLocation>
    <subcellularLocation>
        <location evidence="8">Membrane</location>
        <topology evidence="8">Multi-pass membrane protein</topology>
    </subcellularLocation>
</comment>